<dbReference type="Proteomes" id="UP000177876">
    <property type="component" value="Unassembled WGS sequence"/>
</dbReference>
<dbReference type="Gene3D" id="3.40.50.300">
    <property type="entry name" value="P-loop containing nucleotide triphosphate hydrolases"/>
    <property type="match status" value="1"/>
</dbReference>
<dbReference type="InterPro" id="IPR027417">
    <property type="entry name" value="P-loop_NTPase"/>
</dbReference>
<name>A0A1F2WG51_9ACTN</name>
<proteinExistence type="predicted"/>
<accession>A0A1F2WG51</accession>
<dbReference type="SUPFAM" id="SSF52540">
    <property type="entry name" value="P-loop containing nucleoside triphosphate hydrolases"/>
    <property type="match status" value="1"/>
</dbReference>
<organism evidence="1 2">
    <name type="scientific">Candidatus Solincola sediminis</name>
    <dbReference type="NCBI Taxonomy" id="1797199"/>
    <lineage>
        <taxon>Bacteria</taxon>
        <taxon>Bacillati</taxon>
        <taxon>Actinomycetota</taxon>
        <taxon>Candidatus Geothermincolia</taxon>
        <taxon>Candidatus Geothermincolales</taxon>
        <taxon>Candidatus Geothermincolaceae</taxon>
        <taxon>Candidatus Solincola</taxon>
    </lineage>
</organism>
<gene>
    <name evidence="1" type="ORF">A2Y75_05190</name>
</gene>
<reference evidence="1 2" key="1">
    <citation type="journal article" date="2016" name="Nat. Commun.">
        <title>Thousands of microbial genomes shed light on interconnected biogeochemical processes in an aquifer system.</title>
        <authorList>
            <person name="Anantharaman K."/>
            <person name="Brown C.T."/>
            <person name="Hug L.A."/>
            <person name="Sharon I."/>
            <person name="Castelle C.J."/>
            <person name="Probst A.J."/>
            <person name="Thomas B.C."/>
            <person name="Singh A."/>
            <person name="Wilkins M.J."/>
            <person name="Karaoz U."/>
            <person name="Brodie E.L."/>
            <person name="Williams K.H."/>
            <person name="Hubbard S.S."/>
            <person name="Banfield J.F."/>
        </authorList>
    </citation>
    <scope>NUCLEOTIDE SEQUENCE [LARGE SCALE GENOMIC DNA]</scope>
</reference>
<sequence>MLIILEGPDGAGKSTLVKRLVTAISHIDESSKIDVLHAKPPRTHPLDEYVRPLTSYRPNTGVHVICDRWHWGESIYPKILGRHSQYTSVIHRFTEWFLMSRGAIVIHMTAPDKTLRERLAARGDDMITGDIVGRIRDAYVSFARLDTQLPTLTRHSSLSDLNIDSLIYYAQVHEIRASRLNAFTTYVGAPSVRYLVLGDQRSHMIGDGVPAFMPYLGRSGSFLLQNFRGFAEDKYYGFANACDVDDPWRLWRTLGKPKIVALGDWASDALDSIPNMPHGAVPHPRHVRRFYQRDGEQYGQLLNSALYSGANELTWRPRVHHN</sequence>
<dbReference type="AlphaFoldDB" id="A0A1F2WG51"/>
<dbReference type="Pfam" id="PF13238">
    <property type="entry name" value="AAA_18"/>
    <property type="match status" value="1"/>
</dbReference>
<dbReference type="STRING" id="1797197.A2Y75_05190"/>
<evidence type="ECO:0000313" key="1">
    <source>
        <dbReference type="EMBL" id="OFW55811.1"/>
    </source>
</evidence>
<evidence type="ECO:0000313" key="2">
    <source>
        <dbReference type="Proteomes" id="UP000177876"/>
    </source>
</evidence>
<dbReference type="EMBL" id="MELK01000051">
    <property type="protein sequence ID" value="OFW55811.1"/>
    <property type="molecule type" value="Genomic_DNA"/>
</dbReference>
<comment type="caution">
    <text evidence="1">The sequence shown here is derived from an EMBL/GenBank/DDBJ whole genome shotgun (WGS) entry which is preliminary data.</text>
</comment>
<protein>
    <submittedName>
        <fullName evidence="1">Uncharacterized protein</fullName>
    </submittedName>
</protein>